<feature type="domain" description="ABC3 transporter permease C-terminal" evidence="8">
    <location>
        <begin position="296"/>
        <end position="410"/>
    </location>
</feature>
<dbReference type="Pfam" id="PF12704">
    <property type="entry name" value="MacB_PCD"/>
    <property type="match status" value="1"/>
</dbReference>
<evidence type="ECO:0000313" key="11">
    <source>
        <dbReference type="Proteomes" id="UP000808337"/>
    </source>
</evidence>
<evidence type="ECO:0000256" key="7">
    <source>
        <dbReference type="SAM" id="Phobius"/>
    </source>
</evidence>
<reference evidence="10 11" key="1">
    <citation type="submission" date="2020-10" db="EMBL/GenBank/DDBJ databases">
        <title>Connecting structure to function with the recovery of over 1000 high-quality activated sludge metagenome-assembled genomes encoding full-length rRNA genes using long-read sequencing.</title>
        <authorList>
            <person name="Singleton C.M."/>
            <person name="Petriglieri F."/>
            <person name="Kristensen J.M."/>
            <person name="Kirkegaard R.H."/>
            <person name="Michaelsen T.Y."/>
            <person name="Andersen M.H."/>
            <person name="Karst S.M."/>
            <person name="Dueholm M.S."/>
            <person name="Nielsen P.H."/>
            <person name="Albertsen M."/>
        </authorList>
    </citation>
    <scope>NUCLEOTIDE SEQUENCE [LARGE SCALE GENOMIC DNA]</scope>
    <source>
        <strain evidence="10">Ribe_18-Q3-R11-54_MAXAC.273</strain>
    </source>
</reference>
<dbReference type="GO" id="GO:0022857">
    <property type="term" value="F:transmembrane transporter activity"/>
    <property type="evidence" value="ECO:0007669"/>
    <property type="project" value="TreeGrafter"/>
</dbReference>
<feature type="transmembrane region" description="Helical" evidence="7">
    <location>
        <begin position="383"/>
        <end position="406"/>
    </location>
</feature>
<dbReference type="AlphaFoldDB" id="A0A9D7XU89"/>
<keyword evidence="2" id="KW-1003">Cell membrane</keyword>
<evidence type="ECO:0000259" key="8">
    <source>
        <dbReference type="Pfam" id="PF02687"/>
    </source>
</evidence>
<gene>
    <name evidence="10" type="ORF">IPP15_19520</name>
</gene>
<dbReference type="GO" id="GO:0005886">
    <property type="term" value="C:plasma membrane"/>
    <property type="evidence" value="ECO:0007669"/>
    <property type="project" value="UniProtKB-SubCell"/>
</dbReference>
<evidence type="ECO:0000256" key="5">
    <source>
        <dbReference type="ARBA" id="ARBA00023136"/>
    </source>
</evidence>
<accession>A0A9D7XU89</accession>
<feature type="transmembrane region" description="Helical" evidence="7">
    <location>
        <begin position="296"/>
        <end position="316"/>
    </location>
</feature>
<dbReference type="Pfam" id="PF02687">
    <property type="entry name" value="FtsX"/>
    <property type="match status" value="1"/>
</dbReference>
<comment type="caution">
    <text evidence="10">The sequence shown here is derived from an EMBL/GenBank/DDBJ whole genome shotgun (WGS) entry which is preliminary data.</text>
</comment>
<name>A0A9D7XU89_9BACT</name>
<comment type="similarity">
    <text evidence="6">Belongs to the ABC-4 integral membrane protein family.</text>
</comment>
<evidence type="ECO:0000256" key="3">
    <source>
        <dbReference type="ARBA" id="ARBA00022692"/>
    </source>
</evidence>
<dbReference type="InterPro" id="IPR050250">
    <property type="entry name" value="Macrolide_Exporter_MacB"/>
</dbReference>
<dbReference type="InterPro" id="IPR025857">
    <property type="entry name" value="MacB_PCD"/>
</dbReference>
<feature type="transmembrane region" description="Helical" evidence="7">
    <location>
        <begin position="337"/>
        <end position="363"/>
    </location>
</feature>
<dbReference type="EMBL" id="JADKGY010000029">
    <property type="protein sequence ID" value="MBK9984523.1"/>
    <property type="molecule type" value="Genomic_DNA"/>
</dbReference>
<evidence type="ECO:0000256" key="6">
    <source>
        <dbReference type="ARBA" id="ARBA00038076"/>
    </source>
</evidence>
<dbReference type="PANTHER" id="PTHR30572:SF4">
    <property type="entry name" value="ABC TRANSPORTER PERMEASE YTRF"/>
    <property type="match status" value="1"/>
</dbReference>
<organism evidence="10 11">
    <name type="scientific">Candidatus Opimibacter skivensis</name>
    <dbReference type="NCBI Taxonomy" id="2982028"/>
    <lineage>
        <taxon>Bacteria</taxon>
        <taxon>Pseudomonadati</taxon>
        <taxon>Bacteroidota</taxon>
        <taxon>Saprospiria</taxon>
        <taxon>Saprospirales</taxon>
        <taxon>Saprospiraceae</taxon>
        <taxon>Candidatus Opimibacter</taxon>
    </lineage>
</organism>
<proteinExistence type="inferred from homology"/>
<dbReference type="Proteomes" id="UP000808337">
    <property type="component" value="Unassembled WGS sequence"/>
</dbReference>
<keyword evidence="4 7" id="KW-1133">Transmembrane helix</keyword>
<evidence type="ECO:0000256" key="2">
    <source>
        <dbReference type="ARBA" id="ARBA00022475"/>
    </source>
</evidence>
<evidence type="ECO:0000313" key="10">
    <source>
        <dbReference type="EMBL" id="MBK9984523.1"/>
    </source>
</evidence>
<dbReference type="PANTHER" id="PTHR30572">
    <property type="entry name" value="MEMBRANE COMPONENT OF TRANSPORTER-RELATED"/>
    <property type="match status" value="1"/>
</dbReference>
<evidence type="ECO:0000256" key="1">
    <source>
        <dbReference type="ARBA" id="ARBA00004651"/>
    </source>
</evidence>
<feature type="domain" description="MacB-like periplasmic core" evidence="9">
    <location>
        <begin position="25"/>
        <end position="255"/>
    </location>
</feature>
<protein>
    <submittedName>
        <fullName evidence="10">ABC transporter permease</fullName>
    </submittedName>
</protein>
<evidence type="ECO:0000256" key="4">
    <source>
        <dbReference type="ARBA" id="ARBA00022989"/>
    </source>
</evidence>
<comment type="subcellular location">
    <subcellularLocation>
        <location evidence="1">Cell membrane</location>
        <topology evidence="1">Multi-pass membrane protein</topology>
    </subcellularLocation>
</comment>
<dbReference type="InterPro" id="IPR003838">
    <property type="entry name" value="ABC3_permease_C"/>
</dbReference>
<sequence length="416" mass="46149">MMLLNLIYESIVQALQQLSANKLRSFLSLTGISIGIICIISVLSAVDSLKDNISSSFEKLGNDVLYVDKMPWNEDPSQNWWKYQRRPQPSYEDLEIIKKKVRLSDQASFSVFMPGRTLKFGSSSVEGAYMAGVTEDYADIFRLQFERGRFFTSFESSNGANRAIIGSVLAENLFGTIEPIGKEIKIKGMDFQVVGVLKKEGNSLIHIFQFDEAILIPFMTAKKLVNVKSRYTWGTSLNIKAKQGVELDDLKDEVTGVLRSARKIKPRESENFAINQLAMLTKLLAPVFSMMNVVGIFIGGFSILVGMFSVANIMFVSVKERTGIIGIKKALGARQSIILLEFLIESIVLCLIGAVIGLLIVFGVLKIATYAFHYDIYLSSTNILIAMIIAVVIGVLSGLIPAWQAARLDPVEAMRK</sequence>
<evidence type="ECO:0000259" key="9">
    <source>
        <dbReference type="Pfam" id="PF12704"/>
    </source>
</evidence>
<feature type="transmembrane region" description="Helical" evidence="7">
    <location>
        <begin position="26"/>
        <end position="46"/>
    </location>
</feature>
<keyword evidence="3 7" id="KW-0812">Transmembrane</keyword>
<keyword evidence="5 7" id="KW-0472">Membrane</keyword>